<dbReference type="PANTHER" id="PTHR43540">
    <property type="entry name" value="PEROXYUREIDOACRYLATE/UREIDOACRYLATE AMIDOHYDROLASE-RELATED"/>
    <property type="match status" value="1"/>
</dbReference>
<evidence type="ECO:0000313" key="4">
    <source>
        <dbReference type="Proteomes" id="UP000292685"/>
    </source>
</evidence>
<reference evidence="3 4" key="1">
    <citation type="submission" date="2019-02" db="EMBL/GenBank/DDBJ databases">
        <title>Sequencing the genomes of 1000 actinobacteria strains.</title>
        <authorList>
            <person name="Klenk H.-P."/>
        </authorList>
    </citation>
    <scope>NUCLEOTIDE SEQUENCE [LARGE SCALE GENOMIC DNA]</scope>
    <source>
        <strain evidence="3 4">DSM 17364</strain>
    </source>
</reference>
<dbReference type="InterPro" id="IPR050272">
    <property type="entry name" value="Isochorismatase-like_hydrls"/>
</dbReference>
<gene>
    <name evidence="3" type="ORF">EV380_2376</name>
</gene>
<evidence type="ECO:0000259" key="2">
    <source>
        <dbReference type="Pfam" id="PF00857"/>
    </source>
</evidence>
<evidence type="ECO:0000313" key="3">
    <source>
        <dbReference type="EMBL" id="RZU62773.1"/>
    </source>
</evidence>
<dbReference type="CDD" id="cd01014">
    <property type="entry name" value="nicotinamidase_related"/>
    <property type="match status" value="1"/>
</dbReference>
<organism evidence="3 4">
    <name type="scientific">Zhihengliuella halotolerans</name>
    <dbReference type="NCBI Taxonomy" id="370736"/>
    <lineage>
        <taxon>Bacteria</taxon>
        <taxon>Bacillati</taxon>
        <taxon>Actinomycetota</taxon>
        <taxon>Actinomycetes</taxon>
        <taxon>Micrococcales</taxon>
        <taxon>Micrococcaceae</taxon>
        <taxon>Zhihengliuella</taxon>
    </lineage>
</organism>
<dbReference type="EMBL" id="SHLA01000001">
    <property type="protein sequence ID" value="RZU62773.1"/>
    <property type="molecule type" value="Genomic_DNA"/>
</dbReference>
<dbReference type="AlphaFoldDB" id="A0A4Q8AGE2"/>
<dbReference type="PANTHER" id="PTHR43540:SF1">
    <property type="entry name" value="ISOCHORISMATASE HYDROLASE"/>
    <property type="match status" value="1"/>
</dbReference>
<proteinExistence type="predicted"/>
<dbReference type="Pfam" id="PF00857">
    <property type="entry name" value="Isochorismatase"/>
    <property type="match status" value="1"/>
</dbReference>
<dbReference type="InterPro" id="IPR000868">
    <property type="entry name" value="Isochorismatase-like_dom"/>
</dbReference>
<feature type="domain" description="Isochorismatase-like" evidence="2">
    <location>
        <begin position="27"/>
        <end position="171"/>
    </location>
</feature>
<dbReference type="InterPro" id="IPR036380">
    <property type="entry name" value="Isochorismatase-like_sf"/>
</dbReference>
<protein>
    <submittedName>
        <fullName evidence="3">Nicotinamidase-related amidase</fullName>
    </submittedName>
</protein>
<keyword evidence="1" id="KW-0378">Hydrolase</keyword>
<dbReference type="GO" id="GO:0016787">
    <property type="term" value="F:hydrolase activity"/>
    <property type="evidence" value="ECO:0007669"/>
    <property type="project" value="UniProtKB-KW"/>
</dbReference>
<accession>A0A4Q8AGE2</accession>
<dbReference type="Proteomes" id="UP000292685">
    <property type="component" value="Unassembled WGS sequence"/>
</dbReference>
<comment type="caution">
    <text evidence="3">The sequence shown here is derived from an EMBL/GenBank/DDBJ whole genome shotgun (WGS) entry which is preliminary data.</text>
</comment>
<dbReference type="SUPFAM" id="SSF52499">
    <property type="entry name" value="Isochorismatase-like hydrolases"/>
    <property type="match status" value="1"/>
</dbReference>
<keyword evidence="4" id="KW-1185">Reference proteome</keyword>
<name>A0A4Q8AGE2_9MICC</name>
<dbReference type="Gene3D" id="3.40.50.850">
    <property type="entry name" value="Isochorismatase-like"/>
    <property type="match status" value="1"/>
</dbReference>
<sequence length="218" mass="23012">MAFMPLLVDVTARCTEDMTDELDLKNAALVLVDVQQGFRDPWWGRPSGLGTAYANITRLGRAWNDRGLPVVKVRHDSRNPESPLYSGGPGNRFEAAIDALSGDVLVTKTVNSAFLGTPDLATWLRERGISAIVVAGVQTNACVETTARMGGNLGFSVTVPLDATATFDLEGPVLTGNSPLKLSAEELMRATAVSLHGAGFARVTETAAVLSSLDTAAP</sequence>
<evidence type="ECO:0000256" key="1">
    <source>
        <dbReference type="ARBA" id="ARBA00022801"/>
    </source>
</evidence>